<organism evidence="1 2">
    <name type="scientific">Sphingomonas parva</name>
    <dbReference type="NCBI Taxonomy" id="2555898"/>
    <lineage>
        <taxon>Bacteria</taxon>
        <taxon>Pseudomonadati</taxon>
        <taxon>Pseudomonadota</taxon>
        <taxon>Alphaproteobacteria</taxon>
        <taxon>Sphingomonadales</taxon>
        <taxon>Sphingomonadaceae</taxon>
        <taxon>Sphingomonas</taxon>
    </lineage>
</organism>
<name>A0A4Y8ZW50_9SPHN</name>
<evidence type="ECO:0000313" key="1">
    <source>
        <dbReference type="EMBL" id="TFI60248.1"/>
    </source>
</evidence>
<sequence>MADGPLNLSGLWMGRFAYPAGAGPTTPFLARIEDDGGALSGTIIEPNTMGLSSDSLEAVLRGSRTGTVIDFIKVYDGASDAAHAVDYVGRVSGDGNTVSGVWSLVQLDGTFEMHREAVWEEQEGQEAEVVSL</sequence>
<protein>
    <submittedName>
        <fullName evidence="1">Uncharacterized protein</fullName>
    </submittedName>
</protein>
<dbReference type="EMBL" id="SPDV01000001">
    <property type="protein sequence ID" value="TFI60248.1"/>
    <property type="molecule type" value="Genomic_DNA"/>
</dbReference>
<dbReference type="OrthoDB" id="6194699at2"/>
<keyword evidence="2" id="KW-1185">Reference proteome</keyword>
<comment type="caution">
    <text evidence="1">The sequence shown here is derived from an EMBL/GenBank/DDBJ whole genome shotgun (WGS) entry which is preliminary data.</text>
</comment>
<gene>
    <name evidence="1" type="ORF">E2493_00610</name>
</gene>
<accession>A0A4Y8ZW50</accession>
<reference evidence="1 2" key="1">
    <citation type="submission" date="2019-03" db="EMBL/GenBank/DDBJ databases">
        <title>Genome sequence of Sphingomonas sp. 17J27-24.</title>
        <authorList>
            <person name="Kim M."/>
            <person name="Maeng S."/>
            <person name="Sathiyaraj S."/>
        </authorList>
    </citation>
    <scope>NUCLEOTIDE SEQUENCE [LARGE SCALE GENOMIC DNA]</scope>
    <source>
        <strain evidence="1 2">17J27-24</strain>
    </source>
</reference>
<evidence type="ECO:0000313" key="2">
    <source>
        <dbReference type="Proteomes" id="UP000298213"/>
    </source>
</evidence>
<proteinExistence type="predicted"/>
<dbReference type="AlphaFoldDB" id="A0A4Y8ZW50"/>
<dbReference type="Proteomes" id="UP000298213">
    <property type="component" value="Unassembled WGS sequence"/>
</dbReference>
<dbReference type="RefSeq" id="WP_135082659.1">
    <property type="nucleotide sequence ID" value="NZ_SPDV01000001.1"/>
</dbReference>